<dbReference type="RefSeq" id="WP_142928745.1">
    <property type="nucleotide sequence ID" value="NZ_ML660100.1"/>
</dbReference>
<dbReference type="InterPro" id="IPR005467">
    <property type="entry name" value="His_kinase_dom"/>
</dbReference>
<dbReference type="Gene3D" id="1.10.287.130">
    <property type="match status" value="1"/>
</dbReference>
<keyword evidence="4" id="KW-0812">Transmembrane</keyword>
<dbReference type="SMART" id="SM00388">
    <property type="entry name" value="HisKA"/>
    <property type="match status" value="1"/>
</dbReference>
<comment type="caution">
    <text evidence="6">The sequence shown here is derived from an EMBL/GenBank/DDBJ whole genome shotgun (WGS) entry which is preliminary data.</text>
</comment>
<feature type="transmembrane region" description="Helical" evidence="4">
    <location>
        <begin position="88"/>
        <end position="106"/>
    </location>
</feature>
<dbReference type="EMBL" id="VHSG01000022">
    <property type="protein sequence ID" value="TQV71203.1"/>
    <property type="molecule type" value="Genomic_DNA"/>
</dbReference>
<dbReference type="InterPro" id="IPR036097">
    <property type="entry name" value="HisK_dim/P_sf"/>
</dbReference>
<feature type="transmembrane region" description="Helical" evidence="4">
    <location>
        <begin position="58"/>
        <end position="76"/>
    </location>
</feature>
<dbReference type="SUPFAM" id="SSF47384">
    <property type="entry name" value="Homodimeric domain of signal transducing histidine kinase"/>
    <property type="match status" value="1"/>
</dbReference>
<dbReference type="Gene3D" id="3.30.565.10">
    <property type="entry name" value="Histidine kinase-like ATPase, C-terminal domain"/>
    <property type="match status" value="1"/>
</dbReference>
<dbReference type="PANTHER" id="PTHR43065">
    <property type="entry name" value="SENSOR HISTIDINE KINASE"/>
    <property type="match status" value="1"/>
</dbReference>
<feature type="transmembrane region" description="Helical" evidence="4">
    <location>
        <begin position="112"/>
        <end position="129"/>
    </location>
</feature>
<feature type="domain" description="Histidine kinase" evidence="5">
    <location>
        <begin position="327"/>
        <end position="536"/>
    </location>
</feature>
<dbReference type="CDD" id="cd00075">
    <property type="entry name" value="HATPase"/>
    <property type="match status" value="1"/>
</dbReference>
<dbReference type="Gene3D" id="3.30.450.20">
    <property type="entry name" value="PAS domain"/>
    <property type="match status" value="1"/>
</dbReference>
<feature type="transmembrane region" description="Helical" evidence="4">
    <location>
        <begin position="27"/>
        <end position="46"/>
    </location>
</feature>
<organism evidence="6 7">
    <name type="scientific">Exilibacterium tricleocarpae</name>
    <dbReference type="NCBI Taxonomy" id="2591008"/>
    <lineage>
        <taxon>Bacteria</taxon>
        <taxon>Pseudomonadati</taxon>
        <taxon>Pseudomonadota</taxon>
        <taxon>Gammaproteobacteria</taxon>
        <taxon>Cellvibrionales</taxon>
        <taxon>Cellvibrionaceae</taxon>
        <taxon>Exilibacterium</taxon>
    </lineage>
</organism>
<dbReference type="OrthoDB" id="2521613at2"/>
<protein>
    <recommendedName>
        <fullName evidence="2">histidine kinase</fullName>
        <ecNumber evidence="2">2.7.13.3</ecNumber>
    </recommendedName>
</protein>
<dbReference type="Pfam" id="PF25323">
    <property type="entry name" value="6TM_PilS"/>
    <property type="match status" value="1"/>
</dbReference>
<evidence type="ECO:0000256" key="3">
    <source>
        <dbReference type="ARBA" id="ARBA00022553"/>
    </source>
</evidence>
<keyword evidence="3" id="KW-0597">Phosphoprotein</keyword>
<comment type="catalytic activity">
    <reaction evidence="1">
        <text>ATP + protein L-histidine = ADP + protein N-phospho-L-histidine.</text>
        <dbReference type="EC" id="2.7.13.3"/>
    </reaction>
</comment>
<evidence type="ECO:0000256" key="1">
    <source>
        <dbReference type="ARBA" id="ARBA00000085"/>
    </source>
</evidence>
<feature type="transmembrane region" description="Helical" evidence="4">
    <location>
        <begin position="162"/>
        <end position="183"/>
    </location>
</feature>
<keyword evidence="4" id="KW-1133">Transmembrane helix</keyword>
<keyword evidence="4" id="KW-0472">Membrane</keyword>
<dbReference type="InterPro" id="IPR004358">
    <property type="entry name" value="Sig_transdc_His_kin-like_C"/>
</dbReference>
<evidence type="ECO:0000313" key="7">
    <source>
        <dbReference type="Proteomes" id="UP000319732"/>
    </source>
</evidence>
<dbReference type="PROSITE" id="PS50109">
    <property type="entry name" value="HIS_KIN"/>
    <property type="match status" value="1"/>
</dbReference>
<dbReference type="SUPFAM" id="SSF55874">
    <property type="entry name" value="ATPase domain of HSP90 chaperone/DNA topoisomerase II/histidine kinase"/>
    <property type="match status" value="1"/>
</dbReference>
<evidence type="ECO:0000313" key="6">
    <source>
        <dbReference type="EMBL" id="TQV71203.1"/>
    </source>
</evidence>
<dbReference type="Pfam" id="PF00512">
    <property type="entry name" value="HisKA"/>
    <property type="match status" value="1"/>
</dbReference>
<sequence length="539" mass="59702">MQSNHLPATSQPIASVYSNYDLLGVYAYYRLMLSSLLWVMYGTGVFSEVLGTHNPQAFFYTSVTYTAFNLLTLMLLWKRQFAPKTEHIFAMLCIDIGAITLLMHASGGVDSGLGYLLLVCVAAGSIFITGQISTALAALASLMVIGQSVINAYTTSSSNKELFSAGTLGILLFISAWTFRYLANRIKSTTLAAAEQSRQAEHQQRLTHLIVERMRTGIIVVNQHNDIVLCNQAATQLLHHDSSYLDAPRPLSDIPYLEEQLNTWRAYPHTRSAGINIDGSGRELRISFSRLEPHDQADTLIFIEDSRLMAQQAQQLKLASLGRLTASIAHEVRNPLAAISHASQLLSESPTIDGKDTRMTEIIQNHSKRVNHIIENVLQLSRRKSAQPEVVNLADYLNSFLNDFTGNRDVSIDLELQSADIKTKVDPSQLTQVVTNLCENGLRHSHSHTGNHHLLLKAGTDEVTDLPYIEVVDDGAGISGEHIAHIFEPFFTTEATGSGLGLYISKELCEANQASLTYYMNTAGKSCFRIDLTHYQRIF</sequence>
<dbReference type="PANTHER" id="PTHR43065:SF52">
    <property type="entry name" value="SENSOR PROTEIN KINASE PILS"/>
    <property type="match status" value="1"/>
</dbReference>
<dbReference type="Proteomes" id="UP000319732">
    <property type="component" value="Unassembled WGS sequence"/>
</dbReference>
<dbReference type="GO" id="GO:0000155">
    <property type="term" value="F:phosphorelay sensor kinase activity"/>
    <property type="evidence" value="ECO:0007669"/>
    <property type="project" value="InterPro"/>
</dbReference>
<reference evidence="6 7" key="1">
    <citation type="submission" date="2019-06" db="EMBL/GenBank/DDBJ databases">
        <title>Whole genome sequence for Cellvibrionaceae sp. R142.</title>
        <authorList>
            <person name="Wang G."/>
        </authorList>
    </citation>
    <scope>NUCLEOTIDE SEQUENCE [LARGE SCALE GENOMIC DNA]</scope>
    <source>
        <strain evidence="6 7">R142</strain>
    </source>
</reference>
<dbReference type="SMART" id="SM00387">
    <property type="entry name" value="HATPase_c"/>
    <property type="match status" value="1"/>
</dbReference>
<name>A0A545T1X1_9GAMM</name>
<dbReference type="EC" id="2.7.13.3" evidence="2"/>
<dbReference type="InterPro" id="IPR003594">
    <property type="entry name" value="HATPase_dom"/>
</dbReference>
<accession>A0A545T1X1</accession>
<dbReference type="InterPro" id="IPR003661">
    <property type="entry name" value="HisK_dim/P_dom"/>
</dbReference>
<gene>
    <name evidence="6" type="ORF">FKG94_20170</name>
</gene>
<evidence type="ECO:0000256" key="2">
    <source>
        <dbReference type="ARBA" id="ARBA00012438"/>
    </source>
</evidence>
<evidence type="ECO:0000256" key="4">
    <source>
        <dbReference type="SAM" id="Phobius"/>
    </source>
</evidence>
<evidence type="ECO:0000259" key="5">
    <source>
        <dbReference type="PROSITE" id="PS50109"/>
    </source>
</evidence>
<keyword evidence="7" id="KW-1185">Reference proteome</keyword>
<dbReference type="PRINTS" id="PR00344">
    <property type="entry name" value="BCTRLSENSOR"/>
</dbReference>
<proteinExistence type="predicted"/>
<dbReference type="AlphaFoldDB" id="A0A545T1X1"/>
<dbReference type="Pfam" id="PF02518">
    <property type="entry name" value="HATPase_c"/>
    <property type="match status" value="1"/>
</dbReference>
<dbReference type="CDD" id="cd00082">
    <property type="entry name" value="HisKA"/>
    <property type="match status" value="1"/>
</dbReference>
<dbReference type="InterPro" id="IPR036890">
    <property type="entry name" value="HATPase_C_sf"/>
</dbReference>